<name>A0ABM0K4S2_APLCA</name>
<feature type="compositionally biased region" description="Basic and acidic residues" evidence="5">
    <location>
        <begin position="513"/>
        <end position="527"/>
    </location>
</feature>
<feature type="region of interest" description="Disordered" evidence="5">
    <location>
        <begin position="198"/>
        <end position="297"/>
    </location>
</feature>
<comment type="caution">
    <text evidence="4">Lacks conserved residue(s) required for the propagation of feature annotation.</text>
</comment>
<feature type="compositionally biased region" description="Basic and acidic residues" evidence="5">
    <location>
        <begin position="241"/>
        <end position="252"/>
    </location>
</feature>
<feature type="region of interest" description="Disordered" evidence="5">
    <location>
        <begin position="816"/>
        <end position="868"/>
    </location>
</feature>
<feature type="repeat" description="ANK" evidence="3">
    <location>
        <begin position="739"/>
        <end position="771"/>
    </location>
</feature>
<dbReference type="PROSITE" id="PS50297">
    <property type="entry name" value="ANK_REP_REGION"/>
    <property type="match status" value="2"/>
</dbReference>
<feature type="compositionally biased region" description="Basic and acidic residues" evidence="5">
    <location>
        <begin position="835"/>
        <end position="868"/>
    </location>
</feature>
<dbReference type="InterPro" id="IPR002110">
    <property type="entry name" value="Ankyrin_rpt"/>
</dbReference>
<dbReference type="RefSeq" id="XP_005108732.1">
    <property type="nucleotide sequence ID" value="XM_005108675.3"/>
</dbReference>
<sequence>MSSNEVVKTVAKKLKYYFEIKRLEDGFDLSDVHQPQLDHPPLKARPALQYEGLHDRALKHYFSQPEVRVQLTQMHGPNGRGTLHGRREQQVRKMLDNYMKHYSFQEEFLNASPRKRPASPKKNTLPSCYYYHTPKGCKMNTKATGVLHRAKKPKNLIGGWPTLRSVPDQHISRGEATRLVNSATKILVASAVVDQVDKTRAPSESKTGQSAPRPRKGSRRPATAKYSWDSHKSQAGRARPKAYDDSYIDKPRATSAQSRPRSPTPSQSTATTTSATTATSTSTDDHPPVRPQSAKYRSRTVINVPQRRAQEEVAVIRATQTAADFDVGTKHDRQLLEKYDKLEEEVDDGAWCEYQVYVCTGTRIGSSTKAPIKLTMYGEKGRTKEFILNDSKRHKIPFQKGKEDLFMLAAHHIGRIRRIQIGHDRPELSYAWYLEGVTVYDMHARRIFQFPCEQWLSGQAGDKKTYRMLQVDREREFIDALGDEAGLEKSTRKHRYSAEPESSTPSEAFRYQPKGEDNVSTRVRPGDDYSDTDSSDSSSSGRSQDAEVPVNEHGSTPRQKKKVAKDDYEEKTRAGTVITLHSATDSQQVDEIFMEPKGRAANAKSGSDFLEGYKTALSASEAEKKRGLEREREMERALLQGKSIHEAVRDGDVDRVKDLLHHFPEMRDFKDESSWTPLHLAAARGNIELLRWLLTSEADINAETSTGYNAMHIAAMNGHVSSMMLLQAMGSSIFGLTAEKQSALHLSAKSGHLECVKWLVANRASLPAEDAFGRTALKLAEEFRHDACADFLRICLRELANPRSTFAMMQGQRLSQSGLPPIEEDTGSASSSSQWKDDVKGHSASEDSENEKKSQRKSKAEEKELEEKRKLYKEQHELMEDRGLSFLDSIRQDASKA</sequence>
<evidence type="ECO:0000256" key="3">
    <source>
        <dbReference type="PROSITE-ProRule" id="PRU00023"/>
    </source>
</evidence>
<evidence type="ECO:0000256" key="2">
    <source>
        <dbReference type="ARBA" id="ARBA00023043"/>
    </source>
</evidence>
<feature type="compositionally biased region" description="Basic and acidic residues" evidence="5">
    <location>
        <begin position="564"/>
        <end position="573"/>
    </location>
</feature>
<feature type="domain" description="PLAT" evidence="6">
    <location>
        <begin position="352"/>
        <end position="470"/>
    </location>
</feature>
<dbReference type="SUPFAM" id="SSF49723">
    <property type="entry name" value="Lipase/lipooxygenase domain (PLAT/LH2 domain)"/>
    <property type="match status" value="1"/>
</dbReference>
<dbReference type="SMART" id="SM00308">
    <property type="entry name" value="LH2"/>
    <property type="match status" value="1"/>
</dbReference>
<protein>
    <submittedName>
        <fullName evidence="8">Uncharacterized protein LOC101852208 isoform X1</fullName>
    </submittedName>
</protein>
<dbReference type="InterPro" id="IPR050776">
    <property type="entry name" value="Ank_Repeat/CDKN_Inhibitor"/>
</dbReference>
<evidence type="ECO:0000256" key="5">
    <source>
        <dbReference type="SAM" id="MobiDB-lite"/>
    </source>
</evidence>
<dbReference type="Pfam" id="PF12796">
    <property type="entry name" value="Ank_2"/>
    <property type="match status" value="2"/>
</dbReference>
<evidence type="ECO:0000256" key="4">
    <source>
        <dbReference type="PROSITE-ProRule" id="PRU00152"/>
    </source>
</evidence>
<dbReference type="InterPro" id="IPR001024">
    <property type="entry name" value="PLAT/LH2_dom"/>
</dbReference>
<reference evidence="8" key="1">
    <citation type="submission" date="2025-08" db="UniProtKB">
        <authorList>
            <consortium name="RefSeq"/>
        </authorList>
    </citation>
    <scope>IDENTIFICATION</scope>
</reference>
<keyword evidence="1" id="KW-0677">Repeat</keyword>
<dbReference type="PROSITE" id="PS50088">
    <property type="entry name" value="ANK_REPEAT"/>
    <property type="match status" value="2"/>
</dbReference>
<dbReference type="PANTHER" id="PTHR24201:SF15">
    <property type="entry name" value="ANKYRIN REPEAT DOMAIN-CONTAINING PROTEIN 66"/>
    <property type="match status" value="1"/>
</dbReference>
<dbReference type="InterPro" id="IPR036770">
    <property type="entry name" value="Ankyrin_rpt-contain_sf"/>
</dbReference>
<dbReference type="Gene3D" id="1.25.40.20">
    <property type="entry name" value="Ankyrin repeat-containing domain"/>
    <property type="match status" value="1"/>
</dbReference>
<gene>
    <name evidence="8" type="primary">LOC101852208</name>
</gene>
<proteinExistence type="predicted"/>
<keyword evidence="7" id="KW-1185">Reference proteome</keyword>
<dbReference type="PROSITE" id="PS50095">
    <property type="entry name" value="PLAT"/>
    <property type="match status" value="1"/>
</dbReference>
<evidence type="ECO:0000313" key="8">
    <source>
        <dbReference type="RefSeq" id="XP_005108732.1"/>
    </source>
</evidence>
<feature type="compositionally biased region" description="Low complexity" evidence="5">
    <location>
        <begin position="254"/>
        <end position="282"/>
    </location>
</feature>
<dbReference type="PANTHER" id="PTHR24201">
    <property type="entry name" value="ANK_REP_REGION DOMAIN-CONTAINING PROTEIN"/>
    <property type="match status" value="1"/>
</dbReference>
<feature type="repeat" description="ANK" evidence="3">
    <location>
        <begin position="673"/>
        <end position="705"/>
    </location>
</feature>
<dbReference type="Gene3D" id="2.40.180.10">
    <property type="entry name" value="Catalase core domain"/>
    <property type="match status" value="1"/>
</dbReference>
<dbReference type="InterPro" id="IPR036392">
    <property type="entry name" value="PLAT/LH2_dom_sf"/>
</dbReference>
<evidence type="ECO:0000313" key="7">
    <source>
        <dbReference type="Proteomes" id="UP000694888"/>
    </source>
</evidence>
<feature type="compositionally biased region" description="Low complexity" evidence="5">
    <location>
        <begin position="499"/>
        <end position="508"/>
    </location>
</feature>
<evidence type="ECO:0000259" key="6">
    <source>
        <dbReference type="PROSITE" id="PS50095"/>
    </source>
</evidence>
<accession>A0ABM0K4S2</accession>
<keyword evidence="2 3" id="KW-0040">ANK repeat</keyword>
<dbReference type="Proteomes" id="UP000694888">
    <property type="component" value="Unplaced"/>
</dbReference>
<dbReference type="GeneID" id="101852208"/>
<evidence type="ECO:0000256" key="1">
    <source>
        <dbReference type="ARBA" id="ARBA00022737"/>
    </source>
</evidence>
<dbReference type="SMART" id="SM00248">
    <property type="entry name" value="ANK"/>
    <property type="match status" value="4"/>
</dbReference>
<feature type="region of interest" description="Disordered" evidence="5">
    <location>
        <begin position="488"/>
        <end position="577"/>
    </location>
</feature>
<dbReference type="SUPFAM" id="SSF48403">
    <property type="entry name" value="Ankyrin repeat"/>
    <property type="match status" value="1"/>
</dbReference>
<organism evidence="7 8">
    <name type="scientific">Aplysia californica</name>
    <name type="common">California sea hare</name>
    <dbReference type="NCBI Taxonomy" id="6500"/>
    <lineage>
        <taxon>Eukaryota</taxon>
        <taxon>Metazoa</taxon>
        <taxon>Spiralia</taxon>
        <taxon>Lophotrochozoa</taxon>
        <taxon>Mollusca</taxon>
        <taxon>Gastropoda</taxon>
        <taxon>Heterobranchia</taxon>
        <taxon>Euthyneura</taxon>
        <taxon>Tectipleura</taxon>
        <taxon>Aplysiida</taxon>
        <taxon>Aplysioidea</taxon>
        <taxon>Aplysiidae</taxon>
        <taxon>Aplysia</taxon>
    </lineage>
</organism>
<dbReference type="Pfam" id="PF01477">
    <property type="entry name" value="PLAT"/>
    <property type="match status" value="1"/>
</dbReference>